<reference evidence="1 2" key="1">
    <citation type="submission" date="2023-03" db="EMBL/GenBank/DDBJ databases">
        <title>Whole genome sequencing of Methanotrichaceae archaeon M04Ac.</title>
        <authorList>
            <person name="Khomyakova M.A."/>
            <person name="Merkel A.Y."/>
            <person name="Slobodkin A.I."/>
        </authorList>
    </citation>
    <scope>NUCLEOTIDE SEQUENCE [LARGE SCALE GENOMIC DNA]</scope>
    <source>
        <strain evidence="1 2">M04Ac</strain>
    </source>
</reference>
<accession>A0ABT5XBJ1</accession>
<organism evidence="1 2">
    <name type="scientific">Candidatus Methanocrinis alkalitolerans</name>
    <dbReference type="NCBI Taxonomy" id="3033395"/>
    <lineage>
        <taxon>Archaea</taxon>
        <taxon>Methanobacteriati</taxon>
        <taxon>Methanobacteriota</taxon>
        <taxon>Stenosarchaea group</taxon>
        <taxon>Methanomicrobia</taxon>
        <taxon>Methanotrichales</taxon>
        <taxon>Methanotrichaceae</taxon>
        <taxon>Methanocrinis</taxon>
    </lineage>
</organism>
<sequence>MRIAAVVLMIAFFLAAPATAGGGRDYITIREVTMSLLDGDAVFDVKFGLDPFAKLYVLALGTKHIEPELLSIFSDFDNVTVTKTETNRAVIVSKGAGEYRSGYYLYDSKNLRGEVPKLTVVYPEQLSRTFYRASMTPSVFSEA</sequence>
<keyword evidence="2" id="KW-1185">Reference proteome</keyword>
<proteinExistence type="predicted"/>
<gene>
    <name evidence="1" type="ORF">P0O24_00590</name>
</gene>
<name>A0ABT5XBJ1_9EURY</name>
<protein>
    <submittedName>
        <fullName evidence="1">Uncharacterized protein</fullName>
    </submittedName>
</protein>
<comment type="caution">
    <text evidence="1">The sequence shown here is derived from an EMBL/GenBank/DDBJ whole genome shotgun (WGS) entry which is preliminary data.</text>
</comment>
<evidence type="ECO:0000313" key="1">
    <source>
        <dbReference type="EMBL" id="MDF0592085.1"/>
    </source>
</evidence>
<dbReference type="Proteomes" id="UP001215956">
    <property type="component" value="Unassembled WGS sequence"/>
</dbReference>
<dbReference type="RefSeq" id="WP_316967793.1">
    <property type="nucleotide sequence ID" value="NZ_JARFPL010000001.1"/>
</dbReference>
<evidence type="ECO:0000313" key="2">
    <source>
        <dbReference type="Proteomes" id="UP001215956"/>
    </source>
</evidence>
<dbReference type="EMBL" id="JARFPL010000001">
    <property type="protein sequence ID" value="MDF0592085.1"/>
    <property type="molecule type" value="Genomic_DNA"/>
</dbReference>